<dbReference type="Gene3D" id="3.40.50.720">
    <property type="entry name" value="NAD(P)-binding Rossmann-like Domain"/>
    <property type="match status" value="1"/>
</dbReference>
<evidence type="ECO:0000313" key="6">
    <source>
        <dbReference type="Proteomes" id="UP000019491"/>
    </source>
</evidence>
<evidence type="ECO:0000256" key="3">
    <source>
        <dbReference type="RuleBase" id="RU000363"/>
    </source>
</evidence>
<dbReference type="Proteomes" id="UP000019491">
    <property type="component" value="Unassembled WGS sequence"/>
</dbReference>
<reference evidence="5 6" key="1">
    <citation type="submission" date="2014-02" db="EMBL/GenBank/DDBJ databases">
        <title>Whole genome shotgun sequence of Rhodococcus wratislaviensis NBRC 100605.</title>
        <authorList>
            <person name="Hosoyama A."/>
            <person name="Tsuchikane K."/>
            <person name="Yoshida I."/>
            <person name="Ohji S."/>
            <person name="Ichikawa N."/>
            <person name="Yamazoe A."/>
            <person name="Fujita N."/>
        </authorList>
    </citation>
    <scope>NUCLEOTIDE SEQUENCE [LARGE SCALE GENOMIC DNA]</scope>
    <source>
        <strain evidence="5 6">NBRC 100605</strain>
    </source>
</reference>
<evidence type="ECO:0000313" key="5">
    <source>
        <dbReference type="EMBL" id="GAF50315.1"/>
    </source>
</evidence>
<dbReference type="AlphaFoldDB" id="X0RGW5"/>
<gene>
    <name evidence="5" type="ORF">RW1_094_03560</name>
</gene>
<evidence type="ECO:0000256" key="1">
    <source>
        <dbReference type="ARBA" id="ARBA00006484"/>
    </source>
</evidence>
<dbReference type="Pfam" id="PF00106">
    <property type="entry name" value="adh_short"/>
    <property type="match status" value="1"/>
</dbReference>
<feature type="domain" description="Ketoreductase" evidence="4">
    <location>
        <begin position="9"/>
        <end position="200"/>
    </location>
</feature>
<dbReference type="CDD" id="cd05353">
    <property type="entry name" value="hydroxyacyl-CoA-like_DH_SDR_c-like"/>
    <property type="match status" value="1"/>
</dbReference>
<dbReference type="PRINTS" id="PR00080">
    <property type="entry name" value="SDRFAMILY"/>
</dbReference>
<dbReference type="InterPro" id="IPR020904">
    <property type="entry name" value="Sc_DH/Rdtase_CS"/>
</dbReference>
<dbReference type="SMART" id="SM00822">
    <property type="entry name" value="PKS_KR"/>
    <property type="match status" value="1"/>
</dbReference>
<name>X0RGW5_RHOWR</name>
<organism evidence="5 6">
    <name type="scientific">Rhodococcus wratislaviensis NBRC 100605</name>
    <dbReference type="NCBI Taxonomy" id="1219028"/>
    <lineage>
        <taxon>Bacteria</taxon>
        <taxon>Bacillati</taxon>
        <taxon>Actinomycetota</taxon>
        <taxon>Actinomycetes</taxon>
        <taxon>Mycobacteriales</taxon>
        <taxon>Nocardiaceae</taxon>
        <taxon>Rhodococcus</taxon>
    </lineage>
</organism>
<sequence>MSSLHFDDRVAIVTGAGNGLGRSHALELARRGARVVVNDLGGSLHGDGQSTGAAQAVVDEITALGGTAVANRDSVATEEGGRAIVQTALDEFGRLDILINNAGILRDKAFHKMDGPMIDAVIDVHLKGTLFVTQPAFRVMREAGYGRIVNTSSASGLFGNFGQANYGAAKAGIAGLTRVLALEGAAYGITANAIAPIAATRMTAGLLGDLAARVTPESVSPVVAFLAHEDCPVSGGVYSVAGGRVAKVFVGETSGSVLDELTAEAVRDHLSEIEDQSTYHEPTSLDMATAIIARALS</sequence>
<keyword evidence="2" id="KW-0560">Oxidoreductase</keyword>
<accession>X0RGW5</accession>
<dbReference type="RefSeq" id="WP_037243075.1">
    <property type="nucleotide sequence ID" value="NZ_BAWF01000094.1"/>
</dbReference>
<dbReference type="EMBL" id="BAWF01000094">
    <property type="protein sequence ID" value="GAF50315.1"/>
    <property type="molecule type" value="Genomic_DNA"/>
</dbReference>
<dbReference type="PROSITE" id="PS00061">
    <property type="entry name" value="ADH_SHORT"/>
    <property type="match status" value="1"/>
</dbReference>
<dbReference type="InterPro" id="IPR036291">
    <property type="entry name" value="NAD(P)-bd_dom_sf"/>
</dbReference>
<dbReference type="PANTHER" id="PTHR45024:SF2">
    <property type="entry name" value="SCP2 DOMAIN-CONTAINING PROTEIN"/>
    <property type="match status" value="1"/>
</dbReference>
<dbReference type="InterPro" id="IPR002347">
    <property type="entry name" value="SDR_fam"/>
</dbReference>
<keyword evidence="6" id="KW-1185">Reference proteome</keyword>
<protein>
    <submittedName>
        <fullName evidence="5">Putative oxidoreductase</fullName>
    </submittedName>
</protein>
<comment type="caution">
    <text evidence="5">The sequence shown here is derived from an EMBL/GenBank/DDBJ whole genome shotgun (WGS) entry which is preliminary data.</text>
</comment>
<dbReference type="GO" id="GO:0016491">
    <property type="term" value="F:oxidoreductase activity"/>
    <property type="evidence" value="ECO:0007669"/>
    <property type="project" value="UniProtKB-KW"/>
</dbReference>
<dbReference type="OrthoDB" id="9808187at2"/>
<evidence type="ECO:0000259" key="4">
    <source>
        <dbReference type="SMART" id="SM00822"/>
    </source>
</evidence>
<dbReference type="PRINTS" id="PR00081">
    <property type="entry name" value="GDHRDH"/>
</dbReference>
<comment type="similarity">
    <text evidence="1 3">Belongs to the short-chain dehydrogenases/reductases (SDR) family.</text>
</comment>
<dbReference type="InterPro" id="IPR051687">
    <property type="entry name" value="Peroxisomal_Beta-Oxidation"/>
</dbReference>
<dbReference type="InterPro" id="IPR057326">
    <property type="entry name" value="KR_dom"/>
</dbReference>
<dbReference type="PANTHER" id="PTHR45024">
    <property type="entry name" value="DEHYDROGENASES, SHORT CHAIN"/>
    <property type="match status" value="1"/>
</dbReference>
<proteinExistence type="inferred from homology"/>
<evidence type="ECO:0000256" key="2">
    <source>
        <dbReference type="ARBA" id="ARBA00023002"/>
    </source>
</evidence>
<dbReference type="SUPFAM" id="SSF51735">
    <property type="entry name" value="NAD(P)-binding Rossmann-fold domains"/>
    <property type="match status" value="1"/>
</dbReference>